<dbReference type="PRINTS" id="PR00081">
    <property type="entry name" value="GDHRDH"/>
</dbReference>
<evidence type="ECO:0000313" key="4">
    <source>
        <dbReference type="EMBL" id="MCS5735706.1"/>
    </source>
</evidence>
<dbReference type="PANTHER" id="PTHR43115">
    <property type="entry name" value="DEHYDROGENASE/REDUCTASE SDR FAMILY MEMBER 11"/>
    <property type="match status" value="1"/>
</dbReference>
<dbReference type="SUPFAM" id="SSF51735">
    <property type="entry name" value="NAD(P)-binding Rossmann-fold domains"/>
    <property type="match status" value="1"/>
</dbReference>
<dbReference type="Pfam" id="PF00106">
    <property type="entry name" value="adh_short"/>
    <property type="match status" value="1"/>
</dbReference>
<dbReference type="EMBL" id="JANLCJ010000008">
    <property type="protein sequence ID" value="MCS5735706.1"/>
    <property type="molecule type" value="Genomic_DNA"/>
</dbReference>
<dbReference type="PROSITE" id="PS00061">
    <property type="entry name" value="ADH_SHORT"/>
    <property type="match status" value="1"/>
</dbReference>
<sequence>MTDLHGMIALVTGASSGIGEGTARQLAKAGVTVGLVARRKDRLETLKASIEADGGTARVFVADVTNVAELKDAAQALRDEFGSVDVLFNNAGIMPISDIDEFKTDEWDQMVDINIKGVLNGIAAVLPIMIEQHSGHIFNISSIAGRRVFGQGFSVYSATKFAVSALSEGLRMEVGGKHNIRVTTIDPGQVSTELLEGTSNEELKATIREAGADVKMVQPSELGEAVVFALQAPEHVNLANLFILPTSQA</sequence>
<evidence type="ECO:0000313" key="5">
    <source>
        <dbReference type="Proteomes" id="UP001165586"/>
    </source>
</evidence>
<dbReference type="InterPro" id="IPR036291">
    <property type="entry name" value="NAD(P)-bd_dom_sf"/>
</dbReference>
<organism evidence="4 5">
    <name type="scientific">Herbiconiux daphne</name>
    <dbReference type="NCBI Taxonomy" id="2970914"/>
    <lineage>
        <taxon>Bacteria</taxon>
        <taxon>Bacillati</taxon>
        <taxon>Actinomycetota</taxon>
        <taxon>Actinomycetes</taxon>
        <taxon>Micrococcales</taxon>
        <taxon>Microbacteriaceae</taxon>
        <taxon>Herbiconiux</taxon>
    </lineage>
</organism>
<accession>A0ABT2H6W7</accession>
<dbReference type="InterPro" id="IPR020904">
    <property type="entry name" value="Sc_DH/Rdtase_CS"/>
</dbReference>
<reference evidence="4" key="1">
    <citation type="submission" date="2022-08" db="EMBL/GenBank/DDBJ databases">
        <authorList>
            <person name="Deng Y."/>
            <person name="Han X.-F."/>
            <person name="Zhang Y.-Q."/>
        </authorList>
    </citation>
    <scope>NUCLEOTIDE SEQUENCE</scope>
    <source>
        <strain evidence="4">CPCC 203386</strain>
    </source>
</reference>
<dbReference type="Proteomes" id="UP001165586">
    <property type="component" value="Unassembled WGS sequence"/>
</dbReference>
<dbReference type="InterPro" id="IPR002347">
    <property type="entry name" value="SDR_fam"/>
</dbReference>
<dbReference type="Gene3D" id="3.40.50.720">
    <property type="entry name" value="NAD(P)-binding Rossmann-like Domain"/>
    <property type="match status" value="1"/>
</dbReference>
<dbReference type="PRINTS" id="PR00080">
    <property type="entry name" value="SDRFAMILY"/>
</dbReference>
<evidence type="ECO:0000256" key="1">
    <source>
        <dbReference type="ARBA" id="ARBA00006484"/>
    </source>
</evidence>
<proteinExistence type="inferred from homology"/>
<keyword evidence="2" id="KW-0560">Oxidoreductase</keyword>
<dbReference type="PANTHER" id="PTHR43115:SF4">
    <property type="entry name" value="DEHYDROGENASE_REDUCTASE SDR FAMILY MEMBER 11"/>
    <property type="match status" value="1"/>
</dbReference>
<protein>
    <submittedName>
        <fullName evidence="4">SDR family oxidoreductase</fullName>
    </submittedName>
</protein>
<evidence type="ECO:0000256" key="2">
    <source>
        <dbReference type="ARBA" id="ARBA00023002"/>
    </source>
</evidence>
<dbReference type="RefSeq" id="WP_259540685.1">
    <property type="nucleotide sequence ID" value="NZ_JANLCJ010000008.1"/>
</dbReference>
<keyword evidence="5" id="KW-1185">Reference proteome</keyword>
<comment type="similarity">
    <text evidence="1 3">Belongs to the short-chain dehydrogenases/reductases (SDR) family.</text>
</comment>
<comment type="caution">
    <text evidence="4">The sequence shown here is derived from an EMBL/GenBank/DDBJ whole genome shotgun (WGS) entry which is preliminary data.</text>
</comment>
<name>A0ABT2H6W7_9MICO</name>
<evidence type="ECO:0000256" key="3">
    <source>
        <dbReference type="RuleBase" id="RU000363"/>
    </source>
</evidence>
<gene>
    <name evidence="4" type="ORF">N1032_18355</name>
</gene>